<evidence type="ECO:0000313" key="2">
    <source>
        <dbReference type="Proteomes" id="UP001162162"/>
    </source>
</evidence>
<dbReference type="Pfam" id="PF06784">
    <property type="entry name" value="UPF0240"/>
    <property type="match status" value="1"/>
</dbReference>
<evidence type="ECO:0008006" key="3">
    <source>
        <dbReference type="Google" id="ProtNLM"/>
    </source>
</evidence>
<dbReference type="GO" id="GO:0032981">
    <property type="term" value="P:mitochondrial respiratory chain complex I assembly"/>
    <property type="evidence" value="ECO:0007669"/>
    <property type="project" value="InterPro"/>
</dbReference>
<dbReference type="AlphaFoldDB" id="A0AAV8Y311"/>
<dbReference type="EMBL" id="JAPWTK010000204">
    <property type="protein sequence ID" value="KAJ8945872.1"/>
    <property type="molecule type" value="Genomic_DNA"/>
</dbReference>
<comment type="caution">
    <text evidence="1">The sequence shown here is derived from an EMBL/GenBank/DDBJ whole genome shotgun (WGS) entry which is preliminary data.</text>
</comment>
<reference evidence="1" key="1">
    <citation type="journal article" date="2023" name="Insect Mol. Biol.">
        <title>Genome sequencing provides insights into the evolution of gene families encoding plant cell wall-degrading enzymes in longhorned beetles.</title>
        <authorList>
            <person name="Shin N.R."/>
            <person name="Okamura Y."/>
            <person name="Kirsch R."/>
            <person name="Pauchet Y."/>
        </authorList>
    </citation>
    <scope>NUCLEOTIDE SEQUENCE</scope>
    <source>
        <strain evidence="1">AMC_N1</strain>
    </source>
</reference>
<proteinExistence type="predicted"/>
<protein>
    <recommendedName>
        <fullName evidence="3">Protein NDUFAF4 homolog</fullName>
    </recommendedName>
</protein>
<keyword evidence="2" id="KW-1185">Reference proteome</keyword>
<dbReference type="Proteomes" id="UP001162162">
    <property type="component" value="Unassembled WGS sequence"/>
</dbReference>
<dbReference type="InterPro" id="IPR009622">
    <property type="entry name" value="NDUFAF4"/>
</dbReference>
<dbReference type="PANTHER" id="PTHR13338:SF4">
    <property type="entry name" value="NADH DEHYDROGENASE [UBIQUINONE] 1 ALPHA SUBCOMPLEX ASSEMBLY FACTOR 4"/>
    <property type="match status" value="1"/>
</dbReference>
<name>A0AAV8Y311_9CUCU</name>
<organism evidence="1 2">
    <name type="scientific">Aromia moschata</name>
    <dbReference type="NCBI Taxonomy" id="1265417"/>
    <lineage>
        <taxon>Eukaryota</taxon>
        <taxon>Metazoa</taxon>
        <taxon>Ecdysozoa</taxon>
        <taxon>Arthropoda</taxon>
        <taxon>Hexapoda</taxon>
        <taxon>Insecta</taxon>
        <taxon>Pterygota</taxon>
        <taxon>Neoptera</taxon>
        <taxon>Endopterygota</taxon>
        <taxon>Coleoptera</taxon>
        <taxon>Polyphaga</taxon>
        <taxon>Cucujiformia</taxon>
        <taxon>Chrysomeloidea</taxon>
        <taxon>Cerambycidae</taxon>
        <taxon>Cerambycinae</taxon>
        <taxon>Callichromatini</taxon>
        <taxon>Aromia</taxon>
    </lineage>
</organism>
<gene>
    <name evidence="1" type="ORF">NQ318_002712</name>
</gene>
<accession>A0AAV8Y311</accession>
<dbReference type="GO" id="GO:0005739">
    <property type="term" value="C:mitochondrion"/>
    <property type="evidence" value="ECO:0007669"/>
    <property type="project" value="TreeGrafter"/>
</dbReference>
<sequence length="204" mass="23443">MGKVLSMVANPFRNFNLESRAHKVISQAKPTPAPRHKKDQIDIDRLMKEYPGAYEESLKKDEQLDRHLKDVFVTSRDVTPVTVQSPDPGRLLPSDRRSVGQYLYGVKDPDHVPLGKVTLKTALEFITRHQNEPRTYGSKKISEEFSIAEETIKNILKYYKVFEIYVPQERKTKARFAGPATPKVEVLKQLRKELPLPSDTKKKT</sequence>
<dbReference type="PANTHER" id="PTHR13338">
    <property type="entry name" value="UPF0240 PROTEIN"/>
    <property type="match status" value="1"/>
</dbReference>
<evidence type="ECO:0000313" key="1">
    <source>
        <dbReference type="EMBL" id="KAJ8945872.1"/>
    </source>
</evidence>